<proteinExistence type="predicted"/>
<dbReference type="PRINTS" id="PR00088">
    <property type="entry name" value="HAEMOXYGNASE"/>
</dbReference>
<sequence>MLQFLGSICRGVNGGDAKIPGLFVSPPSLHSLSVAAMGSFAKVLSQLGNVASARLAAPAATGTSRGIIQGSRANKQGLSLMLDGTLKAGHDMKTFGLGTAASLATVERYARFTAAMHHVYGTMERSFDASTSPVVVPLWQRFGDSLRREPSLALDLADVSSSATLHSRTPATAAYCAAIEDAAARDNADGGGRLIGHLYCRYFADLFGGQALAAPTRYALAPAVRPGTPRHYDFGDFGARRAESVEALYQAFNTAGAALGSQAAQDEVVTEANRAFAHNIAVYSEEGALWSGAAHGVANMVRGFVRAKVVGSPAE</sequence>
<dbReference type="AlphaFoldDB" id="A0A0M0KA02"/>
<protein>
    <recommendedName>
        <fullName evidence="6">Heme oxygenase</fullName>
    </recommendedName>
</protein>
<evidence type="ECO:0008006" key="6">
    <source>
        <dbReference type="Google" id="ProtNLM"/>
    </source>
</evidence>
<accession>A0A0M0KA02</accession>
<evidence type="ECO:0000313" key="4">
    <source>
        <dbReference type="EMBL" id="KOO35671.1"/>
    </source>
</evidence>
<dbReference type="InterPro" id="IPR002051">
    <property type="entry name" value="Haem_Oase"/>
</dbReference>
<dbReference type="GO" id="GO:0004392">
    <property type="term" value="F:heme oxygenase (decyclizing) activity"/>
    <property type="evidence" value="ECO:0007669"/>
    <property type="project" value="InterPro"/>
</dbReference>
<dbReference type="CDD" id="cd19165">
    <property type="entry name" value="HemeO"/>
    <property type="match status" value="1"/>
</dbReference>
<comment type="caution">
    <text evidence="4">The sequence shown here is derived from an EMBL/GenBank/DDBJ whole genome shotgun (WGS) entry which is preliminary data.</text>
</comment>
<keyword evidence="2" id="KW-0479">Metal-binding</keyword>
<dbReference type="EMBL" id="JWZX01000791">
    <property type="protein sequence ID" value="KOO35671.1"/>
    <property type="molecule type" value="Genomic_DNA"/>
</dbReference>
<dbReference type="Gene3D" id="1.20.910.10">
    <property type="entry name" value="Heme oxygenase-like"/>
    <property type="match status" value="1"/>
</dbReference>
<reference evidence="5" key="1">
    <citation type="journal article" date="2015" name="PLoS Genet.">
        <title>Genome Sequence and Transcriptome Analyses of Chrysochromulina tobin: Metabolic Tools for Enhanced Algal Fitness in the Prominent Order Prymnesiales (Haptophyceae).</title>
        <authorList>
            <person name="Hovde B.T."/>
            <person name="Deodato C.R."/>
            <person name="Hunsperger H.M."/>
            <person name="Ryken S.A."/>
            <person name="Yost W."/>
            <person name="Jha R.K."/>
            <person name="Patterson J."/>
            <person name="Monnat R.J. Jr."/>
            <person name="Barlow S.B."/>
            <person name="Starkenburg S.R."/>
            <person name="Cattolico R.A."/>
        </authorList>
    </citation>
    <scope>NUCLEOTIDE SEQUENCE</scope>
    <source>
        <strain evidence="5">CCMP291</strain>
    </source>
</reference>
<evidence type="ECO:0000256" key="2">
    <source>
        <dbReference type="ARBA" id="ARBA00022723"/>
    </source>
</evidence>
<keyword evidence="1" id="KW-0349">Heme</keyword>
<dbReference type="InterPro" id="IPR016084">
    <property type="entry name" value="Haem_Oase-like_multi-hlx"/>
</dbReference>
<dbReference type="PANTHER" id="PTHR10720">
    <property type="entry name" value="HEME OXYGENASE"/>
    <property type="match status" value="1"/>
</dbReference>
<dbReference type="Proteomes" id="UP000037460">
    <property type="component" value="Unassembled WGS sequence"/>
</dbReference>
<name>A0A0M0KA02_9EUKA</name>
<organism evidence="4 5">
    <name type="scientific">Chrysochromulina tobinii</name>
    <dbReference type="NCBI Taxonomy" id="1460289"/>
    <lineage>
        <taxon>Eukaryota</taxon>
        <taxon>Haptista</taxon>
        <taxon>Haptophyta</taxon>
        <taxon>Prymnesiophyceae</taxon>
        <taxon>Prymnesiales</taxon>
        <taxon>Chrysochromulinaceae</taxon>
        <taxon>Chrysochromulina</taxon>
    </lineage>
</organism>
<dbReference type="GO" id="GO:0046872">
    <property type="term" value="F:metal ion binding"/>
    <property type="evidence" value="ECO:0007669"/>
    <property type="project" value="UniProtKB-KW"/>
</dbReference>
<dbReference type="Pfam" id="PF01126">
    <property type="entry name" value="Heme_oxygenase"/>
    <property type="match status" value="1"/>
</dbReference>
<evidence type="ECO:0000256" key="3">
    <source>
        <dbReference type="ARBA" id="ARBA00023004"/>
    </source>
</evidence>
<evidence type="ECO:0000256" key="1">
    <source>
        <dbReference type="ARBA" id="ARBA00022617"/>
    </source>
</evidence>
<keyword evidence="3" id="KW-0408">Iron</keyword>
<dbReference type="GO" id="GO:0006788">
    <property type="term" value="P:heme oxidation"/>
    <property type="evidence" value="ECO:0007669"/>
    <property type="project" value="InterPro"/>
</dbReference>
<dbReference type="PANTHER" id="PTHR10720:SF0">
    <property type="entry name" value="HEME OXYGENASE"/>
    <property type="match status" value="1"/>
</dbReference>
<gene>
    <name evidence="4" type="ORF">Ctob_011309</name>
</gene>
<dbReference type="OrthoDB" id="652091at2759"/>
<dbReference type="InterPro" id="IPR016053">
    <property type="entry name" value="Haem_Oase-like"/>
</dbReference>
<evidence type="ECO:0000313" key="5">
    <source>
        <dbReference type="Proteomes" id="UP000037460"/>
    </source>
</evidence>
<dbReference type="SUPFAM" id="SSF48613">
    <property type="entry name" value="Heme oxygenase-like"/>
    <property type="match status" value="1"/>
</dbReference>
<keyword evidence="5" id="KW-1185">Reference proteome</keyword>